<dbReference type="Proteomes" id="UP000008181">
    <property type="component" value="Chromosome 6"/>
</dbReference>
<dbReference type="RefSeq" id="XP_003658295.1">
    <property type="nucleotide sequence ID" value="XM_003658247.1"/>
</dbReference>
<dbReference type="GeneID" id="11522180"/>
<proteinExistence type="predicted"/>
<dbReference type="KEGG" id="ttt:THITE_159723"/>
<evidence type="ECO:0000256" key="1">
    <source>
        <dbReference type="SAM" id="MobiDB-lite"/>
    </source>
</evidence>
<reference evidence="2 3" key="1">
    <citation type="journal article" date="2011" name="Nat. Biotechnol.">
        <title>Comparative genomic analysis of the thermophilic biomass-degrading fungi Myceliophthora thermophila and Thielavia terrestris.</title>
        <authorList>
            <person name="Berka R.M."/>
            <person name="Grigoriev I.V."/>
            <person name="Otillar R."/>
            <person name="Salamov A."/>
            <person name="Grimwood J."/>
            <person name="Reid I."/>
            <person name="Ishmael N."/>
            <person name="John T."/>
            <person name="Darmond C."/>
            <person name="Moisan M.-C."/>
            <person name="Henrissat B."/>
            <person name="Coutinho P.M."/>
            <person name="Lombard V."/>
            <person name="Natvig D.O."/>
            <person name="Lindquist E."/>
            <person name="Schmutz J."/>
            <person name="Lucas S."/>
            <person name="Harris P."/>
            <person name="Powlowski J."/>
            <person name="Bellemare A."/>
            <person name="Taylor D."/>
            <person name="Butler G."/>
            <person name="de Vries R.P."/>
            <person name="Allijn I.E."/>
            <person name="van den Brink J."/>
            <person name="Ushinsky S."/>
            <person name="Storms R."/>
            <person name="Powell A.J."/>
            <person name="Paulsen I.T."/>
            <person name="Elbourne L.D.H."/>
            <person name="Baker S.E."/>
            <person name="Magnuson J."/>
            <person name="LaBoissiere S."/>
            <person name="Clutterbuck A.J."/>
            <person name="Martinez D."/>
            <person name="Wogulis M."/>
            <person name="de Leon A.L."/>
            <person name="Rey M.W."/>
            <person name="Tsang A."/>
        </authorList>
    </citation>
    <scope>NUCLEOTIDE SEQUENCE [LARGE SCALE GENOMIC DNA]</scope>
    <source>
        <strain evidence="3">ATCC 38088 / NRRL 8126</strain>
    </source>
</reference>
<accession>G2RGX4</accession>
<protein>
    <submittedName>
        <fullName evidence="2">Uncharacterized protein</fullName>
    </submittedName>
</protein>
<dbReference type="AlphaFoldDB" id="G2RGX4"/>
<evidence type="ECO:0000313" key="2">
    <source>
        <dbReference type="EMBL" id="AEO71959.1"/>
    </source>
</evidence>
<dbReference type="HOGENOM" id="CLU_2110643_0_0_1"/>
<feature type="compositionally biased region" description="Low complexity" evidence="1">
    <location>
        <begin position="33"/>
        <end position="45"/>
    </location>
</feature>
<sequence length="115" mass="12092">MVADIMMARAPSRFPPTCTTPPHDAAPQLPHFSHTTSSLTATSSTDPRCRAPNPTSHSSSGPVPSASCPAMVRLNAPSYQDPAIPYRNLAVAVSVRVWGEGVVLDDALLVEEASP</sequence>
<dbReference type="EMBL" id="CP003014">
    <property type="protein sequence ID" value="AEO71959.1"/>
    <property type="molecule type" value="Genomic_DNA"/>
</dbReference>
<feature type="region of interest" description="Disordered" evidence="1">
    <location>
        <begin position="1"/>
        <end position="69"/>
    </location>
</feature>
<evidence type="ECO:0000313" key="3">
    <source>
        <dbReference type="Proteomes" id="UP000008181"/>
    </source>
</evidence>
<organism evidence="2 3">
    <name type="scientific">Thermothielavioides terrestris (strain ATCC 38088 / NRRL 8126)</name>
    <name type="common">Thielavia terrestris</name>
    <dbReference type="NCBI Taxonomy" id="578455"/>
    <lineage>
        <taxon>Eukaryota</taxon>
        <taxon>Fungi</taxon>
        <taxon>Dikarya</taxon>
        <taxon>Ascomycota</taxon>
        <taxon>Pezizomycotina</taxon>
        <taxon>Sordariomycetes</taxon>
        <taxon>Sordariomycetidae</taxon>
        <taxon>Sordariales</taxon>
        <taxon>Chaetomiaceae</taxon>
        <taxon>Thermothielavioides</taxon>
        <taxon>Thermothielavioides terrestris</taxon>
    </lineage>
</organism>
<feature type="compositionally biased region" description="Low complexity" evidence="1">
    <location>
        <begin position="54"/>
        <end position="69"/>
    </location>
</feature>
<keyword evidence="3" id="KW-1185">Reference proteome</keyword>
<gene>
    <name evidence="2" type="ORF">THITE_159723</name>
</gene>
<name>G2RGX4_THETT</name>